<protein>
    <recommendedName>
        <fullName evidence="8">Polysaccharide chain length determinant N-terminal domain-containing protein</fullName>
    </recommendedName>
</protein>
<keyword evidence="2" id="KW-1003">Cell membrane</keyword>
<keyword evidence="5 7" id="KW-0472">Membrane</keyword>
<feature type="transmembrane region" description="Helical" evidence="7">
    <location>
        <begin position="27"/>
        <end position="46"/>
    </location>
</feature>
<evidence type="ECO:0000256" key="5">
    <source>
        <dbReference type="ARBA" id="ARBA00023136"/>
    </source>
</evidence>
<accession>A4BR88</accession>
<evidence type="ECO:0000256" key="3">
    <source>
        <dbReference type="ARBA" id="ARBA00022692"/>
    </source>
</evidence>
<gene>
    <name evidence="9" type="ORF">NB231_03235</name>
</gene>
<evidence type="ECO:0000256" key="6">
    <source>
        <dbReference type="SAM" id="Coils"/>
    </source>
</evidence>
<dbReference type="InterPro" id="IPR050445">
    <property type="entry name" value="Bact_polysacc_biosynth/exp"/>
</dbReference>
<dbReference type="AlphaFoldDB" id="A4BR88"/>
<dbReference type="PANTHER" id="PTHR32309:SF31">
    <property type="entry name" value="CAPSULAR EXOPOLYSACCHARIDE FAMILY"/>
    <property type="match status" value="1"/>
</dbReference>
<dbReference type="GO" id="GO:0005886">
    <property type="term" value="C:plasma membrane"/>
    <property type="evidence" value="ECO:0007669"/>
    <property type="project" value="UniProtKB-SubCell"/>
</dbReference>
<evidence type="ECO:0000256" key="2">
    <source>
        <dbReference type="ARBA" id="ARBA00022475"/>
    </source>
</evidence>
<dbReference type="eggNOG" id="COG3206">
    <property type="taxonomic scope" value="Bacteria"/>
</dbReference>
<keyword evidence="10" id="KW-1185">Reference proteome</keyword>
<evidence type="ECO:0000259" key="8">
    <source>
        <dbReference type="Pfam" id="PF02706"/>
    </source>
</evidence>
<feature type="transmembrane region" description="Helical" evidence="7">
    <location>
        <begin position="306"/>
        <end position="327"/>
    </location>
</feature>
<comment type="subcellular location">
    <subcellularLocation>
        <location evidence="1">Cell membrane</location>
        <topology evidence="1">Multi-pass membrane protein</topology>
    </subcellularLocation>
</comment>
<name>A4BR88_9GAMM</name>
<evidence type="ECO:0000256" key="7">
    <source>
        <dbReference type="SAM" id="Phobius"/>
    </source>
</evidence>
<reference evidence="9 10" key="1">
    <citation type="submission" date="2006-02" db="EMBL/GenBank/DDBJ databases">
        <authorList>
            <person name="Waterbury J."/>
            <person name="Ferriera S."/>
            <person name="Johnson J."/>
            <person name="Kravitz S."/>
            <person name="Halpern A."/>
            <person name="Remington K."/>
            <person name="Beeson K."/>
            <person name="Tran B."/>
            <person name="Rogers Y.-H."/>
            <person name="Friedman R."/>
            <person name="Venter J.C."/>
        </authorList>
    </citation>
    <scope>NUCLEOTIDE SEQUENCE [LARGE SCALE GENOMIC DNA]</scope>
    <source>
        <strain evidence="9 10">Nb-231</strain>
    </source>
</reference>
<dbReference type="Pfam" id="PF02706">
    <property type="entry name" value="Wzz"/>
    <property type="match status" value="1"/>
</dbReference>
<evidence type="ECO:0000256" key="4">
    <source>
        <dbReference type="ARBA" id="ARBA00022989"/>
    </source>
</evidence>
<dbReference type="EMBL" id="AAOF01000006">
    <property type="protein sequence ID" value="EAR21710.1"/>
    <property type="molecule type" value="Genomic_DNA"/>
</dbReference>
<dbReference type="InterPro" id="IPR003856">
    <property type="entry name" value="LPS_length_determ_N"/>
</dbReference>
<keyword evidence="6" id="KW-0175">Coiled coil</keyword>
<dbReference type="HOGENOM" id="CLU_668911_0_0_6"/>
<feature type="coiled-coil region" evidence="6">
    <location>
        <begin position="153"/>
        <end position="245"/>
    </location>
</feature>
<evidence type="ECO:0000256" key="1">
    <source>
        <dbReference type="ARBA" id="ARBA00004651"/>
    </source>
</evidence>
<dbReference type="PANTHER" id="PTHR32309">
    <property type="entry name" value="TYROSINE-PROTEIN KINASE"/>
    <property type="match status" value="1"/>
</dbReference>
<feature type="domain" description="Polysaccharide chain length determinant N-terminal" evidence="8">
    <location>
        <begin position="11"/>
        <end position="62"/>
    </location>
</feature>
<evidence type="ECO:0000313" key="9">
    <source>
        <dbReference type="EMBL" id="EAR21710.1"/>
    </source>
</evidence>
<comment type="caution">
    <text evidence="9">The sequence shown here is derived from an EMBL/GenBank/DDBJ whole genome shotgun (WGS) entry which is preliminary data.</text>
</comment>
<dbReference type="Proteomes" id="UP000003374">
    <property type="component" value="Unassembled WGS sequence"/>
</dbReference>
<dbReference type="RefSeq" id="WP_004999693.1">
    <property type="nucleotide sequence ID" value="NZ_CH672427.1"/>
</dbReference>
<evidence type="ECO:0000313" key="10">
    <source>
        <dbReference type="Proteomes" id="UP000003374"/>
    </source>
</evidence>
<proteinExistence type="predicted"/>
<sequence>MPLLYASDHDDEISLIDLWIILVRRKWTIAGVLLLCVLLGLAWVLVKPPRYQYETAIQIGEVLSGDALQPIEPVGAVLAKIQETYIPLARARLLAADAQGGFKLKARSPEGSALLIVVSGEGVPAQRSTYLKLLHDVLQQIQVDLSPRFKAARQATEREREGTESRLQQLTAEAKLVQGELERLGSWNQVVERRLQIVRTDLQTLREQRNGLLKRGLSDSADMRLIVLNGDIRTLQETIADLQEQLGKWIPAQRDGILSRLKQNQVDQSTQQLRMQEIEARAAALQPTRAVLVPQRLPEPIGTGPVVILALAGVLGLMLGVFAAFFTEFLARANAVMKSSTKR</sequence>
<dbReference type="STRING" id="314278.NB231_03235"/>
<keyword evidence="3 7" id="KW-0812">Transmembrane</keyword>
<organism evidence="9 10">
    <name type="scientific">Nitrococcus mobilis Nb-231</name>
    <dbReference type="NCBI Taxonomy" id="314278"/>
    <lineage>
        <taxon>Bacteria</taxon>
        <taxon>Pseudomonadati</taxon>
        <taxon>Pseudomonadota</taxon>
        <taxon>Gammaproteobacteria</taxon>
        <taxon>Chromatiales</taxon>
        <taxon>Ectothiorhodospiraceae</taxon>
        <taxon>Nitrococcus</taxon>
    </lineage>
</organism>
<keyword evidence="4 7" id="KW-1133">Transmembrane helix</keyword>